<dbReference type="KEGG" id="vg:77927385"/>
<dbReference type="GeneID" id="77927385"/>
<organism evidence="1 2">
    <name type="scientific">Streptomyces phage Faust</name>
    <dbReference type="NCBI Taxonomy" id="2767565"/>
    <lineage>
        <taxon>Viruses</taxon>
        <taxon>Duplodnaviria</taxon>
        <taxon>Heunggongvirae</taxon>
        <taxon>Uroviricota</taxon>
        <taxon>Caudoviricetes</taxon>
        <taxon>Stanwilliamsviridae</taxon>
        <taxon>Loccivirinae</taxon>
        <taxon>Faustvirus</taxon>
        <taxon>Faustvirus faust</taxon>
    </lineage>
</organism>
<name>A0A7G9UYT8_9CAUD</name>
<dbReference type="RefSeq" id="YP_010651700.1">
    <property type="nucleotide sequence ID" value="NC_070783.1"/>
</dbReference>
<evidence type="ECO:0000313" key="1">
    <source>
        <dbReference type="EMBL" id="QNN99193.1"/>
    </source>
</evidence>
<protein>
    <submittedName>
        <fullName evidence="1">Uncharacterized protein</fullName>
    </submittedName>
</protein>
<proteinExistence type="predicted"/>
<evidence type="ECO:0000313" key="2">
    <source>
        <dbReference type="Proteomes" id="UP000516151"/>
    </source>
</evidence>
<dbReference type="EMBL" id="MT684598">
    <property type="protein sequence ID" value="QNN99193.1"/>
    <property type="molecule type" value="Genomic_DNA"/>
</dbReference>
<sequence>MSTVAERFETVVARARDVMRLSEDLVTLGLHGRDEQAALTVLMITLDKAMKVLDPEGAKKFVAESLAEKMKMPELNIEDLKAALEGAFGNQANAGTGNYL</sequence>
<gene>
    <name evidence="1" type="primary">90</name>
    <name evidence="1" type="ORF">SEA_FAUST_90</name>
</gene>
<reference evidence="1 2" key="1">
    <citation type="submission" date="2020-06" db="EMBL/GenBank/DDBJ databases">
        <authorList>
            <person name="Arora M.N."/>
            <person name="Dalling M.T."/>
            <person name="Dawson S.P.M."/>
            <person name="Elia S.N."/>
            <person name="Burke B."/>
            <person name="Shaffer C.D."/>
            <person name="Weston-Hafer K.A."/>
            <person name="Garlena R.A."/>
            <person name="Russell D.A."/>
            <person name="Pope W.H."/>
            <person name="Jacobs-Sera D."/>
            <person name="Hatfull G.F."/>
        </authorList>
    </citation>
    <scope>NUCLEOTIDE SEQUENCE [LARGE SCALE GENOMIC DNA]</scope>
</reference>
<accession>A0A7G9UYT8</accession>
<dbReference type="Proteomes" id="UP000516151">
    <property type="component" value="Segment"/>
</dbReference>
<keyword evidence="2" id="KW-1185">Reference proteome</keyword>